<feature type="non-terminal residue" evidence="2">
    <location>
        <position position="1"/>
    </location>
</feature>
<dbReference type="EMBL" id="KV749313">
    <property type="protein sequence ID" value="OCL10071.1"/>
    <property type="molecule type" value="Genomic_DNA"/>
</dbReference>
<dbReference type="PANTHER" id="PTHR33112:SF10">
    <property type="entry name" value="TOL"/>
    <property type="match status" value="1"/>
</dbReference>
<dbReference type="Pfam" id="PF06985">
    <property type="entry name" value="HET"/>
    <property type="match status" value="1"/>
</dbReference>
<keyword evidence="3" id="KW-1185">Reference proteome</keyword>
<dbReference type="InterPro" id="IPR010730">
    <property type="entry name" value="HET"/>
</dbReference>
<dbReference type="Proteomes" id="UP000250140">
    <property type="component" value="Unassembled WGS sequence"/>
</dbReference>
<accession>A0A8E2F413</accession>
<evidence type="ECO:0000313" key="2">
    <source>
        <dbReference type="EMBL" id="OCL10071.1"/>
    </source>
</evidence>
<protein>
    <submittedName>
        <fullName evidence="2">HET-domain-containing protein</fullName>
    </submittedName>
</protein>
<dbReference type="AlphaFoldDB" id="A0A8E2F413"/>
<feature type="domain" description="Heterokaryon incompatibility" evidence="1">
    <location>
        <begin position="175"/>
        <end position="280"/>
    </location>
</feature>
<dbReference type="PANTHER" id="PTHR33112">
    <property type="entry name" value="DOMAIN PROTEIN, PUTATIVE-RELATED"/>
    <property type="match status" value="1"/>
</dbReference>
<proteinExistence type="predicted"/>
<gene>
    <name evidence="2" type="ORF">AOQ84DRAFT_402765</name>
</gene>
<organism evidence="2 3">
    <name type="scientific">Glonium stellatum</name>
    <dbReference type="NCBI Taxonomy" id="574774"/>
    <lineage>
        <taxon>Eukaryota</taxon>
        <taxon>Fungi</taxon>
        <taxon>Dikarya</taxon>
        <taxon>Ascomycota</taxon>
        <taxon>Pezizomycotina</taxon>
        <taxon>Dothideomycetes</taxon>
        <taxon>Pleosporomycetidae</taxon>
        <taxon>Gloniales</taxon>
        <taxon>Gloniaceae</taxon>
        <taxon>Glonium</taxon>
    </lineage>
</organism>
<dbReference type="OrthoDB" id="2958217at2759"/>
<sequence>SGLHHETLDDLKHAALGNCQICTVLYDRVKFLDIAHKLQSLSFEYSFDAYHDGSFEMSPFRILRLSSSDAGPLIKCEFCLIPLNGSGDRKTAKADLMQSSGLGGQQSGLGNNVPGNLGDPVLMDLASKWLRTCLREHRKCAAAQDPLWYPKRLLDLSATKSRLILTAEEKLEGGYATLSHCWGKDPSFHVLTADNVLQMQVEIHSVVLPATFRDAITVCRRLNIRYLWIDSLCILQRGTGSVEDWQEHAIAMRKVYANGLLNISADCATCADEGFFRDRNPYLIRPAESPIAKRGWVLQERLLSPRVLHFTSRQLLWECSSLVFASEAFPTGLPGRQVQSTENLAPFKIDDASQGFSNSWYRLLRDYTARQLSKPFQDKFIALAGIVERINEIRKDEYVAGFFRTDLPYALLWANAQPLSDCALRSNSTQGYRAPTWSWASTDTPVTFDMVETLRKFDHTLYATIIDTSVSLINKTNKAGQISDAKLVLQASVVSIAWDVLNYQEKGARLYIAGSAKSTCMDGAVSSGIFDDPETDANPIEGAIAALFIANNAKSLDHIFYVGLILAPIDAQVEQQYRRVGVWLDDSGECGFGRMVEAGKRTAISII</sequence>
<name>A0A8E2F413_9PEZI</name>
<reference evidence="2 3" key="1">
    <citation type="journal article" date="2016" name="Nat. Commun.">
        <title>Ectomycorrhizal ecology is imprinted in the genome of the dominant symbiotic fungus Cenococcum geophilum.</title>
        <authorList>
            <consortium name="DOE Joint Genome Institute"/>
            <person name="Peter M."/>
            <person name="Kohler A."/>
            <person name="Ohm R.A."/>
            <person name="Kuo A."/>
            <person name="Krutzmann J."/>
            <person name="Morin E."/>
            <person name="Arend M."/>
            <person name="Barry K.W."/>
            <person name="Binder M."/>
            <person name="Choi C."/>
            <person name="Clum A."/>
            <person name="Copeland A."/>
            <person name="Grisel N."/>
            <person name="Haridas S."/>
            <person name="Kipfer T."/>
            <person name="LaButti K."/>
            <person name="Lindquist E."/>
            <person name="Lipzen A."/>
            <person name="Maire R."/>
            <person name="Meier B."/>
            <person name="Mihaltcheva S."/>
            <person name="Molinier V."/>
            <person name="Murat C."/>
            <person name="Poggeler S."/>
            <person name="Quandt C.A."/>
            <person name="Sperisen C."/>
            <person name="Tritt A."/>
            <person name="Tisserant E."/>
            <person name="Crous P.W."/>
            <person name="Henrissat B."/>
            <person name="Nehls U."/>
            <person name="Egli S."/>
            <person name="Spatafora J.W."/>
            <person name="Grigoriev I.V."/>
            <person name="Martin F.M."/>
        </authorList>
    </citation>
    <scope>NUCLEOTIDE SEQUENCE [LARGE SCALE GENOMIC DNA]</scope>
    <source>
        <strain evidence="2 3">CBS 207.34</strain>
    </source>
</reference>
<evidence type="ECO:0000259" key="1">
    <source>
        <dbReference type="Pfam" id="PF06985"/>
    </source>
</evidence>
<evidence type="ECO:0000313" key="3">
    <source>
        <dbReference type="Proteomes" id="UP000250140"/>
    </source>
</evidence>